<dbReference type="InterPro" id="IPR050515">
    <property type="entry name" value="Beta-lactam/transpept"/>
</dbReference>
<dbReference type="CDD" id="cd06575">
    <property type="entry name" value="PASTA_Pbp2x-like_2"/>
    <property type="match status" value="1"/>
</dbReference>
<gene>
    <name evidence="5" type="ORF">SAMN05421544_11926</name>
</gene>
<dbReference type="Pfam" id="PF00905">
    <property type="entry name" value="Transpeptidase"/>
    <property type="match status" value="1"/>
</dbReference>
<dbReference type="AlphaFoldDB" id="A0A1G7F4Y2"/>
<dbReference type="SMART" id="SM00740">
    <property type="entry name" value="PASTA"/>
    <property type="match status" value="1"/>
</dbReference>
<evidence type="ECO:0000313" key="6">
    <source>
        <dbReference type="Proteomes" id="UP000198517"/>
    </source>
</evidence>
<dbReference type="PANTHER" id="PTHR30627:SF1">
    <property type="entry name" value="PEPTIDOGLYCAN D,D-TRANSPEPTIDASE FTSI"/>
    <property type="match status" value="1"/>
</dbReference>
<sequence>MPTTNKNNIYDKLRSNALQKGYIFGLLIVALFIVFIVRIFILQNTNVKEITENYIDKNYREAILKPARGNLYATDGAILATTVMKYDIYLDFKSMKENLYKEYASALTDSLSKMFNKPKSYFRAKFEHQRKIQNQYYLLVKGLDFDNYNRIRHFPIFDKGQNKGGFIVNRVYERELATSKIGTGTIGVYNDAYKSGFEWSFNKYLKGTDGSQYEQRVNSTQWKPIDYWKVKEPIDGDDIYTTLDLRIQDIAHSALEKQLIKFNADHGSVLVMETKTGKIRAMVNLRRNAPGVYSDAYNYSIKDITEPGSTFKVVSLLTAMDDGLITDETTVNTGNGRWTYAGQNISDGHGGGTFDISEVLSHSSNVGSAKLITKCYASDPWVFINHLKDWKMLDKMNIELQGIAAPFIVTPKNKRWNKATLASLAYGYSVRLNLLQLLTFYNGIANRGKMIKPLFIDKRVQSGKIIYEAKPEVMVKQMASPKAIEMMTKALEKAVEKGTARSIYTPNLKIAGKTGTARFEYWTSGPAKYQASFAGFYPVDDPQYTCIVMVNQPDTKLGYYGASVAAPVFKEIAGRIFFKKPQNVEKDLLVDKKVNLKKLLPSSTKIKIVNNQMPSLIGLAGKDVLPQIENFGYSVEFKGVGRVTEQFPAAGTALKPHQKIYLTLQQ</sequence>
<dbReference type="EMBL" id="FNAS01000019">
    <property type="protein sequence ID" value="SDE71008.1"/>
    <property type="molecule type" value="Genomic_DNA"/>
</dbReference>
<dbReference type="InterPro" id="IPR012338">
    <property type="entry name" value="Beta-lactam/transpept-like"/>
</dbReference>
<dbReference type="InterPro" id="IPR005543">
    <property type="entry name" value="PASTA_dom"/>
</dbReference>
<dbReference type="RefSeq" id="WP_092737732.1">
    <property type="nucleotide sequence ID" value="NZ_FNAS01000019.1"/>
</dbReference>
<dbReference type="InterPro" id="IPR001460">
    <property type="entry name" value="PCN-bd_Tpept"/>
</dbReference>
<dbReference type="SUPFAM" id="SSF54184">
    <property type="entry name" value="Penicillin-binding protein 2x (pbp-2x), c-terminal domain"/>
    <property type="match status" value="1"/>
</dbReference>
<dbReference type="Gene3D" id="3.30.450.330">
    <property type="match status" value="1"/>
</dbReference>
<comment type="subcellular location">
    <subcellularLocation>
        <location evidence="1">Membrane</location>
    </subcellularLocation>
</comment>
<accession>A0A1G7F4Y2</accession>
<keyword evidence="5" id="KW-0132">Cell division</keyword>
<dbReference type="InterPro" id="IPR036138">
    <property type="entry name" value="PBP_dimer_sf"/>
</dbReference>
<dbReference type="STRING" id="1071918.SAMN05421544_11926"/>
<name>A0A1G7F4Y2_9FLAO</name>
<dbReference type="Pfam" id="PF03793">
    <property type="entry name" value="PASTA"/>
    <property type="match status" value="1"/>
</dbReference>
<dbReference type="GO" id="GO:0005886">
    <property type="term" value="C:plasma membrane"/>
    <property type="evidence" value="ECO:0007669"/>
    <property type="project" value="TreeGrafter"/>
</dbReference>
<protein>
    <submittedName>
        <fullName evidence="5">Cell division protein FtsI (Penicillin-binding protein 3)</fullName>
    </submittedName>
</protein>
<keyword evidence="3" id="KW-1133">Transmembrane helix</keyword>
<dbReference type="Proteomes" id="UP000198517">
    <property type="component" value="Unassembled WGS sequence"/>
</dbReference>
<dbReference type="GO" id="GO:0051301">
    <property type="term" value="P:cell division"/>
    <property type="evidence" value="ECO:0007669"/>
    <property type="project" value="UniProtKB-KW"/>
</dbReference>
<evidence type="ECO:0000256" key="1">
    <source>
        <dbReference type="ARBA" id="ARBA00004370"/>
    </source>
</evidence>
<keyword evidence="3" id="KW-0812">Transmembrane</keyword>
<dbReference type="SUPFAM" id="SSF56601">
    <property type="entry name" value="beta-lactamase/transpeptidase-like"/>
    <property type="match status" value="1"/>
</dbReference>
<proteinExistence type="predicted"/>
<dbReference type="OrthoDB" id="9804124at2"/>
<reference evidence="5 6" key="1">
    <citation type="submission" date="2016-10" db="EMBL/GenBank/DDBJ databases">
        <authorList>
            <person name="de Groot N.N."/>
        </authorList>
    </citation>
    <scope>NUCLEOTIDE SEQUENCE [LARGE SCALE GENOMIC DNA]</scope>
    <source>
        <strain evidence="5 6">DSM 24015</strain>
    </source>
</reference>
<evidence type="ECO:0000259" key="4">
    <source>
        <dbReference type="PROSITE" id="PS51178"/>
    </source>
</evidence>
<feature type="domain" description="PASTA" evidence="4">
    <location>
        <begin position="607"/>
        <end position="666"/>
    </location>
</feature>
<dbReference type="PANTHER" id="PTHR30627">
    <property type="entry name" value="PEPTIDOGLYCAN D,D-TRANSPEPTIDASE"/>
    <property type="match status" value="1"/>
</dbReference>
<dbReference type="SUPFAM" id="SSF56519">
    <property type="entry name" value="Penicillin binding protein dimerisation domain"/>
    <property type="match status" value="1"/>
</dbReference>
<dbReference type="Gene3D" id="3.40.710.10">
    <property type="entry name" value="DD-peptidase/beta-lactamase superfamily"/>
    <property type="match status" value="1"/>
</dbReference>
<evidence type="ECO:0000256" key="3">
    <source>
        <dbReference type="SAM" id="Phobius"/>
    </source>
</evidence>
<dbReference type="Gene3D" id="3.90.1310.10">
    <property type="entry name" value="Penicillin-binding protein 2a (Domain 2)"/>
    <property type="match status" value="1"/>
</dbReference>
<dbReference type="GO" id="GO:0071555">
    <property type="term" value="P:cell wall organization"/>
    <property type="evidence" value="ECO:0007669"/>
    <property type="project" value="TreeGrafter"/>
</dbReference>
<dbReference type="GO" id="GO:0008658">
    <property type="term" value="F:penicillin binding"/>
    <property type="evidence" value="ECO:0007669"/>
    <property type="project" value="InterPro"/>
</dbReference>
<evidence type="ECO:0000313" key="5">
    <source>
        <dbReference type="EMBL" id="SDE71008.1"/>
    </source>
</evidence>
<evidence type="ECO:0000256" key="2">
    <source>
        <dbReference type="ARBA" id="ARBA00023136"/>
    </source>
</evidence>
<organism evidence="5 6">
    <name type="scientific">Riemerella columbipharyngis</name>
    <dbReference type="NCBI Taxonomy" id="1071918"/>
    <lineage>
        <taxon>Bacteria</taxon>
        <taxon>Pseudomonadati</taxon>
        <taxon>Bacteroidota</taxon>
        <taxon>Flavobacteriia</taxon>
        <taxon>Flavobacteriales</taxon>
        <taxon>Weeksellaceae</taxon>
        <taxon>Riemerella</taxon>
    </lineage>
</organism>
<keyword evidence="2 3" id="KW-0472">Membrane</keyword>
<keyword evidence="5" id="KW-0131">Cell cycle</keyword>
<keyword evidence="6" id="KW-1185">Reference proteome</keyword>
<dbReference type="PROSITE" id="PS51178">
    <property type="entry name" value="PASTA"/>
    <property type="match status" value="1"/>
</dbReference>
<feature type="transmembrane region" description="Helical" evidence="3">
    <location>
        <begin position="21"/>
        <end position="41"/>
    </location>
</feature>